<dbReference type="RefSeq" id="WP_167014507.1">
    <property type="nucleotide sequence ID" value="NZ_VWXF01000004.1"/>
</dbReference>
<comment type="caution">
    <text evidence="2">The sequence shown here is derived from an EMBL/GenBank/DDBJ whole genome shotgun (WGS) entry which is preliminary data.</text>
</comment>
<feature type="compositionally biased region" description="Low complexity" evidence="1">
    <location>
        <begin position="13"/>
        <end position="25"/>
    </location>
</feature>
<evidence type="ECO:0000256" key="1">
    <source>
        <dbReference type="SAM" id="MobiDB-lite"/>
    </source>
</evidence>
<proteinExistence type="predicted"/>
<evidence type="ECO:0000313" key="3">
    <source>
        <dbReference type="Proteomes" id="UP001515683"/>
    </source>
</evidence>
<gene>
    <name evidence="2" type="ORF">F3J40_10865</name>
</gene>
<sequence length="77" mass="8290">MERGAPAGESHGDAGPPGDAADGGAVPLRRAGTPDRAREYTRIYWYHTRPDGTPKQLSNMTSPTPQSARNDQKKQGE</sequence>
<dbReference type="Proteomes" id="UP001515683">
    <property type="component" value="Unassembled WGS sequence"/>
</dbReference>
<evidence type="ECO:0000313" key="2">
    <source>
        <dbReference type="EMBL" id="NIF22097.1"/>
    </source>
</evidence>
<dbReference type="EMBL" id="VWXF01000004">
    <property type="protein sequence ID" value="NIF22097.1"/>
    <property type="molecule type" value="Genomic_DNA"/>
</dbReference>
<keyword evidence="3" id="KW-1185">Reference proteome</keyword>
<reference evidence="2 3" key="1">
    <citation type="journal article" date="2019" name="bioRxiv">
        <title>Bacteria contribute to plant secondary compound degradation in a generalist herbivore system.</title>
        <authorList>
            <person name="Francoeur C.B."/>
            <person name="Khadempour L."/>
            <person name="Moreira-Soto R.D."/>
            <person name="Gotting K."/>
            <person name="Book A.J."/>
            <person name="Pinto-Tomas A.A."/>
            <person name="Keefover-Ring K."/>
            <person name="Currie C.R."/>
        </authorList>
    </citation>
    <scope>NUCLEOTIDE SEQUENCE [LARGE SCALE GENOMIC DNA]</scope>
    <source>
        <strain evidence="2">Acro-835</strain>
    </source>
</reference>
<feature type="compositionally biased region" description="Basic and acidic residues" evidence="1">
    <location>
        <begin position="32"/>
        <end position="41"/>
    </location>
</feature>
<feature type="region of interest" description="Disordered" evidence="1">
    <location>
        <begin position="1"/>
        <end position="77"/>
    </location>
</feature>
<name>A0ABX0RCI2_9GAMM</name>
<feature type="compositionally biased region" description="Polar residues" evidence="1">
    <location>
        <begin position="55"/>
        <end position="69"/>
    </location>
</feature>
<accession>A0ABX0RCI2</accession>
<protein>
    <submittedName>
        <fullName evidence="2">Uncharacterized protein</fullName>
    </submittedName>
</protein>
<organism evidence="2 3">
    <name type="scientific">Candidatus Pantoea multigeneris</name>
    <dbReference type="NCBI Taxonomy" id="2608357"/>
    <lineage>
        <taxon>Bacteria</taxon>
        <taxon>Pseudomonadati</taxon>
        <taxon>Pseudomonadota</taxon>
        <taxon>Gammaproteobacteria</taxon>
        <taxon>Enterobacterales</taxon>
        <taxon>Erwiniaceae</taxon>
        <taxon>Pantoea</taxon>
    </lineage>
</organism>